<dbReference type="EMBL" id="BQKY01000003">
    <property type="protein sequence ID" value="GJN88720.1"/>
    <property type="molecule type" value="Genomic_DNA"/>
</dbReference>
<accession>A0AAV5GG31</accession>
<feature type="region of interest" description="Disordered" evidence="1">
    <location>
        <begin position="1"/>
        <end position="70"/>
    </location>
</feature>
<evidence type="ECO:0000313" key="2">
    <source>
        <dbReference type="EMBL" id="GJN88720.1"/>
    </source>
</evidence>
<dbReference type="AlphaFoldDB" id="A0AAV5GG31"/>
<feature type="compositionally biased region" description="Low complexity" evidence="1">
    <location>
        <begin position="125"/>
        <end position="146"/>
    </location>
</feature>
<gene>
    <name evidence="2" type="ORF">Rhopal_001686-T1</name>
</gene>
<feature type="region of interest" description="Disordered" evidence="1">
    <location>
        <begin position="83"/>
        <end position="198"/>
    </location>
</feature>
<organism evidence="2 3">
    <name type="scientific">Rhodotorula paludigena</name>
    <dbReference type="NCBI Taxonomy" id="86838"/>
    <lineage>
        <taxon>Eukaryota</taxon>
        <taxon>Fungi</taxon>
        <taxon>Dikarya</taxon>
        <taxon>Basidiomycota</taxon>
        <taxon>Pucciniomycotina</taxon>
        <taxon>Microbotryomycetes</taxon>
        <taxon>Sporidiobolales</taxon>
        <taxon>Sporidiobolaceae</taxon>
        <taxon>Rhodotorula</taxon>
    </lineage>
</organism>
<name>A0AAV5GG31_9BASI</name>
<sequence>MQAFQSVCSPSTTSLKRRSRSPSPQSNKRRVPASYAPTLYANLQPPSTRSLSVEAVASGTPASERSSPGLDWLQRTQDLHLQTPPIHTPANLPTHEAMDQDVGVDGGGGGEHAMRDDSPVSSYVPHPAAPFSTHASAHPPSSSFPPLYHPAPSRAPHDAPPLHQHLAGSPQQSGAHHFDGAGAGGGRGEVMSRSSSNSSVQSMLSATAAVAGSVPSFAFPHAPAVAPHAQPRDETMHAEPHVSPLKKAAEGGGGGWKVTMGYRADCLKCQQREPGHYSHVVYTS</sequence>
<evidence type="ECO:0000256" key="1">
    <source>
        <dbReference type="SAM" id="MobiDB-lite"/>
    </source>
</evidence>
<comment type="caution">
    <text evidence="2">The sequence shown here is derived from an EMBL/GenBank/DDBJ whole genome shotgun (WGS) entry which is preliminary data.</text>
</comment>
<proteinExistence type="predicted"/>
<feature type="compositionally biased region" description="Polar residues" evidence="1">
    <location>
        <begin position="1"/>
        <end position="14"/>
    </location>
</feature>
<protein>
    <submittedName>
        <fullName evidence="2">Uncharacterized protein</fullName>
    </submittedName>
</protein>
<keyword evidence="3" id="KW-1185">Reference proteome</keyword>
<dbReference type="Proteomes" id="UP001342314">
    <property type="component" value="Unassembled WGS sequence"/>
</dbReference>
<evidence type="ECO:0000313" key="3">
    <source>
        <dbReference type="Proteomes" id="UP001342314"/>
    </source>
</evidence>
<reference evidence="2 3" key="1">
    <citation type="submission" date="2021-12" db="EMBL/GenBank/DDBJ databases">
        <title>High titer production of polyol ester of fatty acids by Rhodotorula paludigena BS15 towards product separation-free biomass refinery.</title>
        <authorList>
            <person name="Mano J."/>
            <person name="Ono H."/>
            <person name="Tanaka T."/>
            <person name="Naito K."/>
            <person name="Sushida H."/>
            <person name="Ike M."/>
            <person name="Tokuyasu K."/>
            <person name="Kitaoka M."/>
        </authorList>
    </citation>
    <scope>NUCLEOTIDE SEQUENCE [LARGE SCALE GENOMIC DNA]</scope>
    <source>
        <strain evidence="2 3">BS15</strain>
    </source>
</reference>